<sequence>MDTPDGRINIMPHQAIDLGQKLAQFSEYWSPKIVAHLNDYEVKVVKLRGEFVWHKHDETDELFFVVAGELTIQLRDGDVTVRPGQLFIVPRGVEHCPRADGEVHAVLVEPTGVVNTGSAGGDLTAAYDDSLA</sequence>
<dbReference type="Pfam" id="PF07883">
    <property type="entry name" value="Cupin_2"/>
    <property type="match status" value="1"/>
</dbReference>
<dbReference type="PANTHER" id="PTHR36114">
    <property type="entry name" value="16.7 KDA PROTEIN IN WHIE LOCUS"/>
    <property type="match status" value="1"/>
</dbReference>
<dbReference type="KEGG" id="msto:MSTO_24260"/>
<dbReference type="InterPro" id="IPR014710">
    <property type="entry name" value="RmlC-like_jellyroll"/>
</dbReference>
<dbReference type="Proteomes" id="UP000467130">
    <property type="component" value="Chromosome"/>
</dbReference>
<reference evidence="2 3" key="1">
    <citation type="journal article" date="2019" name="Emerg. Microbes Infect.">
        <title>Comprehensive subspecies identification of 175 nontuberculous mycobacteria species based on 7547 genomic profiles.</title>
        <authorList>
            <person name="Matsumoto Y."/>
            <person name="Kinjo T."/>
            <person name="Motooka D."/>
            <person name="Nabeya D."/>
            <person name="Jung N."/>
            <person name="Uechi K."/>
            <person name="Horii T."/>
            <person name="Iida T."/>
            <person name="Fujita J."/>
            <person name="Nakamura S."/>
        </authorList>
    </citation>
    <scope>NUCLEOTIDE SEQUENCE [LARGE SCALE GENOMIC DNA]</scope>
    <source>
        <strain evidence="2 3">JCM 17783</strain>
    </source>
</reference>
<keyword evidence="3" id="KW-1185">Reference proteome</keyword>
<evidence type="ECO:0000313" key="2">
    <source>
        <dbReference type="EMBL" id="BBY22221.1"/>
    </source>
</evidence>
<accession>A0A7I7Q7V6</accession>
<name>A0A7I7Q7V6_9MYCO</name>
<dbReference type="CDD" id="cd02226">
    <property type="entry name" value="cupin_YdbB-like"/>
    <property type="match status" value="1"/>
</dbReference>
<dbReference type="SUPFAM" id="SSF51182">
    <property type="entry name" value="RmlC-like cupins"/>
    <property type="match status" value="1"/>
</dbReference>
<proteinExistence type="predicted"/>
<dbReference type="EMBL" id="AP022587">
    <property type="protein sequence ID" value="BBY22221.1"/>
    <property type="molecule type" value="Genomic_DNA"/>
</dbReference>
<feature type="domain" description="Cupin type-2" evidence="1">
    <location>
        <begin position="49"/>
        <end position="108"/>
    </location>
</feature>
<dbReference type="InterPro" id="IPR011051">
    <property type="entry name" value="RmlC_Cupin_sf"/>
</dbReference>
<dbReference type="PANTHER" id="PTHR36114:SF1">
    <property type="entry name" value="16.7 KDA PROTEIN IN WHIE LOCUS"/>
    <property type="match status" value="1"/>
</dbReference>
<evidence type="ECO:0000313" key="3">
    <source>
        <dbReference type="Proteomes" id="UP000467130"/>
    </source>
</evidence>
<gene>
    <name evidence="2" type="ORF">MSTO_24260</name>
</gene>
<dbReference type="Gene3D" id="2.60.120.10">
    <property type="entry name" value="Jelly Rolls"/>
    <property type="match status" value="1"/>
</dbReference>
<evidence type="ECO:0000259" key="1">
    <source>
        <dbReference type="Pfam" id="PF07883"/>
    </source>
</evidence>
<dbReference type="InterPro" id="IPR052044">
    <property type="entry name" value="PKS_Associated_Protein"/>
</dbReference>
<protein>
    <recommendedName>
        <fullName evidence="1">Cupin type-2 domain-containing protein</fullName>
    </recommendedName>
</protein>
<dbReference type="InterPro" id="IPR013096">
    <property type="entry name" value="Cupin_2"/>
</dbReference>
<dbReference type="AlphaFoldDB" id="A0A7I7Q7V6"/>
<organism evidence="2 3">
    <name type="scientific">Mycobacterium stomatepiae</name>
    <dbReference type="NCBI Taxonomy" id="470076"/>
    <lineage>
        <taxon>Bacteria</taxon>
        <taxon>Bacillati</taxon>
        <taxon>Actinomycetota</taxon>
        <taxon>Actinomycetes</taxon>
        <taxon>Mycobacteriales</taxon>
        <taxon>Mycobacteriaceae</taxon>
        <taxon>Mycobacterium</taxon>
        <taxon>Mycobacterium simiae complex</taxon>
    </lineage>
</organism>